<sequence>MSVVLQEKPIEEKGWNQGKKKDIIGGDLTMETRPEAKLQKPWRERVLSLLLGVAFRSLDFGSQDSYTLSMEIDPPGGIYKFSLKKIVIMMAKQRVLTREDIAHRLARISGHAASLKRLWEEERDYDDMLIQIAAVRAALDQVARAILEQHLQQSIQEAVTRSDPDGAIRDLKNALDRFV</sequence>
<dbReference type="InterPro" id="IPR038390">
    <property type="entry name" value="Metal_Tscrpt_repr_sf"/>
</dbReference>
<dbReference type="OrthoDB" id="9811244at2"/>
<dbReference type="KEGG" id="kbs:EPA93_14390"/>
<dbReference type="GO" id="GO:0046872">
    <property type="term" value="F:metal ion binding"/>
    <property type="evidence" value="ECO:0007669"/>
    <property type="project" value="InterPro"/>
</dbReference>
<dbReference type="PANTHER" id="PTHR33677:SF3">
    <property type="entry name" value="COPPER-SENSING TRANSCRIPTIONAL REPRESSOR RICR"/>
    <property type="match status" value="1"/>
</dbReference>
<reference evidence="1 2" key="1">
    <citation type="submission" date="2019-01" db="EMBL/GenBank/DDBJ databases">
        <title>Ktedonosporobacter rubrisoli SCAWS-G2.</title>
        <authorList>
            <person name="Huang Y."/>
            <person name="Yan B."/>
        </authorList>
    </citation>
    <scope>NUCLEOTIDE SEQUENCE [LARGE SCALE GENOMIC DNA]</scope>
    <source>
        <strain evidence="1 2">SCAWS-G2</strain>
    </source>
</reference>
<dbReference type="Gene3D" id="1.20.58.1000">
    <property type="entry name" value="Metal-sensitive repressor, helix protomer"/>
    <property type="match status" value="1"/>
</dbReference>
<dbReference type="CDD" id="cd10158">
    <property type="entry name" value="CsoR-like_DUF156_1"/>
    <property type="match status" value="1"/>
</dbReference>
<dbReference type="Proteomes" id="UP000290365">
    <property type="component" value="Chromosome"/>
</dbReference>
<dbReference type="EMBL" id="CP035758">
    <property type="protein sequence ID" value="QBD77124.1"/>
    <property type="molecule type" value="Genomic_DNA"/>
</dbReference>
<protein>
    <submittedName>
        <fullName evidence="1">Uncharacterized protein</fullName>
    </submittedName>
</protein>
<proteinExistence type="predicted"/>
<dbReference type="PANTHER" id="PTHR33677">
    <property type="entry name" value="TRANSCRIPTIONAL REPRESSOR FRMR-RELATED"/>
    <property type="match status" value="1"/>
</dbReference>
<dbReference type="Pfam" id="PF02583">
    <property type="entry name" value="Trns_repr_metal"/>
    <property type="match status" value="1"/>
</dbReference>
<dbReference type="AlphaFoldDB" id="A0A4P6JPF0"/>
<dbReference type="GO" id="GO:0003677">
    <property type="term" value="F:DNA binding"/>
    <property type="evidence" value="ECO:0007669"/>
    <property type="project" value="InterPro"/>
</dbReference>
<dbReference type="GO" id="GO:0045892">
    <property type="term" value="P:negative regulation of DNA-templated transcription"/>
    <property type="evidence" value="ECO:0007669"/>
    <property type="project" value="UniProtKB-ARBA"/>
</dbReference>
<evidence type="ECO:0000313" key="1">
    <source>
        <dbReference type="EMBL" id="QBD77124.1"/>
    </source>
</evidence>
<dbReference type="InterPro" id="IPR003735">
    <property type="entry name" value="Metal_Tscrpt_repr"/>
</dbReference>
<organism evidence="1 2">
    <name type="scientific">Ktedonosporobacter rubrisoli</name>
    <dbReference type="NCBI Taxonomy" id="2509675"/>
    <lineage>
        <taxon>Bacteria</taxon>
        <taxon>Bacillati</taxon>
        <taxon>Chloroflexota</taxon>
        <taxon>Ktedonobacteria</taxon>
        <taxon>Ktedonobacterales</taxon>
        <taxon>Ktedonosporobacteraceae</taxon>
        <taxon>Ktedonosporobacter</taxon>
    </lineage>
</organism>
<gene>
    <name evidence="1" type="ORF">EPA93_14390</name>
</gene>
<name>A0A4P6JPF0_KTERU</name>
<keyword evidence="2" id="KW-1185">Reference proteome</keyword>
<evidence type="ECO:0000313" key="2">
    <source>
        <dbReference type="Proteomes" id="UP000290365"/>
    </source>
</evidence>
<accession>A0A4P6JPF0</accession>